<keyword evidence="5" id="KW-0680">Restriction system</keyword>
<evidence type="ECO:0000313" key="10">
    <source>
        <dbReference type="EMBL" id="MPL58777.1"/>
    </source>
</evidence>
<feature type="domain" description="DNA methylase adenine-specific" evidence="8">
    <location>
        <begin position="161"/>
        <end position="478"/>
    </location>
</feature>
<dbReference type="GO" id="GO:0032259">
    <property type="term" value="P:methylation"/>
    <property type="evidence" value="ECO:0007669"/>
    <property type="project" value="UniProtKB-KW"/>
</dbReference>
<dbReference type="AlphaFoldDB" id="A0A644SWZ6"/>
<protein>
    <recommendedName>
        <fullName evidence="1">site-specific DNA-methyltransferase (adenine-specific)</fullName>
        <ecNumber evidence="1">2.1.1.72</ecNumber>
    </recommendedName>
</protein>
<dbReference type="Pfam" id="PF12161">
    <property type="entry name" value="HsdM_N"/>
    <property type="match status" value="1"/>
</dbReference>
<dbReference type="GO" id="GO:0003677">
    <property type="term" value="F:DNA binding"/>
    <property type="evidence" value="ECO:0007669"/>
    <property type="project" value="InterPro"/>
</dbReference>
<comment type="catalytic activity">
    <reaction evidence="6">
        <text>a 2'-deoxyadenosine in DNA + S-adenosyl-L-methionine = an N(6)-methyl-2'-deoxyadenosine in DNA + S-adenosyl-L-homocysteine + H(+)</text>
        <dbReference type="Rhea" id="RHEA:15197"/>
        <dbReference type="Rhea" id="RHEA-COMP:12418"/>
        <dbReference type="Rhea" id="RHEA-COMP:12419"/>
        <dbReference type="ChEBI" id="CHEBI:15378"/>
        <dbReference type="ChEBI" id="CHEBI:57856"/>
        <dbReference type="ChEBI" id="CHEBI:59789"/>
        <dbReference type="ChEBI" id="CHEBI:90615"/>
        <dbReference type="ChEBI" id="CHEBI:90616"/>
        <dbReference type="EC" id="2.1.1.72"/>
    </reaction>
</comment>
<keyword evidence="4" id="KW-0949">S-adenosyl-L-methionine</keyword>
<dbReference type="SUPFAM" id="SSF53335">
    <property type="entry name" value="S-adenosyl-L-methionine-dependent methyltransferases"/>
    <property type="match status" value="1"/>
</dbReference>
<dbReference type="PRINTS" id="PR00507">
    <property type="entry name" value="N12N6MTFRASE"/>
</dbReference>
<dbReference type="EMBL" id="VSSQ01000008">
    <property type="protein sequence ID" value="MPL58777.1"/>
    <property type="molecule type" value="Genomic_DNA"/>
</dbReference>
<keyword evidence="2" id="KW-0489">Methyltransferase</keyword>
<dbReference type="GO" id="GO:0008170">
    <property type="term" value="F:N-methyltransferase activity"/>
    <property type="evidence" value="ECO:0007669"/>
    <property type="project" value="InterPro"/>
</dbReference>
<dbReference type="Pfam" id="PF02384">
    <property type="entry name" value="N6_Mtase"/>
    <property type="match status" value="1"/>
</dbReference>
<accession>A0A644SWZ6</accession>
<feature type="coiled-coil region" evidence="7">
    <location>
        <begin position="661"/>
        <end position="695"/>
    </location>
</feature>
<evidence type="ECO:0000256" key="3">
    <source>
        <dbReference type="ARBA" id="ARBA00022679"/>
    </source>
</evidence>
<dbReference type="InterPro" id="IPR022749">
    <property type="entry name" value="D12N6_MeTrfase_N"/>
</dbReference>
<dbReference type="InterPro" id="IPR051537">
    <property type="entry name" value="DNA_Adenine_Mtase"/>
</dbReference>
<dbReference type="Gene3D" id="1.20.1260.30">
    <property type="match status" value="1"/>
</dbReference>
<evidence type="ECO:0000256" key="7">
    <source>
        <dbReference type="SAM" id="Coils"/>
    </source>
</evidence>
<dbReference type="PANTHER" id="PTHR42933:SF1">
    <property type="entry name" value="SITE-SPECIFIC DNA-METHYLTRANSFERASE (ADENINE-SPECIFIC)"/>
    <property type="match status" value="1"/>
</dbReference>
<dbReference type="PANTHER" id="PTHR42933">
    <property type="entry name" value="SLR6095 PROTEIN"/>
    <property type="match status" value="1"/>
</dbReference>
<dbReference type="GO" id="GO:0009007">
    <property type="term" value="F:site-specific DNA-methyltransferase (adenine-specific) activity"/>
    <property type="evidence" value="ECO:0007669"/>
    <property type="project" value="UniProtKB-EC"/>
</dbReference>
<evidence type="ECO:0000256" key="6">
    <source>
        <dbReference type="ARBA" id="ARBA00047942"/>
    </source>
</evidence>
<feature type="domain" description="N6 adenine-specific DNA methyltransferase N-terminal" evidence="9">
    <location>
        <begin position="6"/>
        <end position="123"/>
    </location>
</feature>
<keyword evidence="3" id="KW-0808">Transferase</keyword>
<keyword evidence="7" id="KW-0175">Coiled coil</keyword>
<sequence length="860" mass="97514">MNKQQLAAKIWESANQMRSKIEANEYKDYILGFIFYKYLSGNELRFAKREGMSDKEIMALSEEDVQTAAYFKSNLGYFIAHKDLFSTWIDKGNEFDVSNVRDALSAFSRLIDIAHKKVFNGIFDTLQTGLSKLGDSAASQTKAISALLHLIKDIPMDRNQDYDVLGFIYEYLIGMFAANAGKKAGEFYTPHEVSLLMSEIIAHHLRNKKEITIYDPTSGSGSLLINIGRSVAKHMKDDRNIKYYAQELKQNTYNLTRMNLVMRGILVDNIVTRNADTLETDWPYFDENDPVNTYSPLYVDAVVSNPPYSQKWDSSNKETDPRYARFGLAPKSKADYAFLLHELFHLKPDGIMTIVLPHGVLFRGGVEGEIRKKLIEGNNIDTIIGLPANIFFGTGIPTIVMVLKQKRENTDILFVDASKGFIKVGKNNKLRASDVKRIADTVITRDMTPKFSRVVSREEIRDNGYNLNIPRYVDSSEGAESWDIYALMFGGIPKKEIDALEPYWIAFPGLRAALFSKMPGPYEALKVKDVKLTIRENANVQGFIDGFTSAFSSFNQMLKKDFIIAMLDLDISQEETVLSKEIFKRLEPIPLIDKYETYQILDDEWTKIAVDLEIIQSEGFEATMKVDPKMVMKKKEGKDQEVQEGWVGRILPFELVQQNLLKDDYKKLKDSENRLTELEGELAELLDSFTDEEKNNDAFNDNKDGFIPVLLAKEAKQIRLDTPKGEALIEDAYEVKILKADELLGEEKTLKREVKAQDACLHLATKSTIEALSDEQVKKLLEQKWIVPLVASLYKLPNKIIANLSGAVAVLAEKYATTYKEVVEEMRKTEAGLSSLIDELTGSDFDLKGLAEFQQLLKGE</sequence>
<evidence type="ECO:0000256" key="2">
    <source>
        <dbReference type="ARBA" id="ARBA00022603"/>
    </source>
</evidence>
<proteinExistence type="predicted"/>
<organism evidence="10">
    <name type="scientific">bioreactor metagenome</name>
    <dbReference type="NCBI Taxonomy" id="1076179"/>
    <lineage>
        <taxon>unclassified sequences</taxon>
        <taxon>metagenomes</taxon>
        <taxon>ecological metagenomes</taxon>
    </lineage>
</organism>
<dbReference type="InterPro" id="IPR038333">
    <property type="entry name" value="T1MK-like_N_sf"/>
</dbReference>
<dbReference type="InterPro" id="IPR029063">
    <property type="entry name" value="SAM-dependent_MTases_sf"/>
</dbReference>
<comment type="caution">
    <text evidence="10">The sequence shown here is derived from an EMBL/GenBank/DDBJ whole genome shotgun (WGS) entry which is preliminary data.</text>
</comment>
<evidence type="ECO:0000259" key="9">
    <source>
        <dbReference type="Pfam" id="PF12161"/>
    </source>
</evidence>
<name>A0A644SWZ6_9ZZZZ</name>
<dbReference type="InterPro" id="IPR003356">
    <property type="entry name" value="DNA_methylase_A-5"/>
</dbReference>
<dbReference type="PROSITE" id="PS00092">
    <property type="entry name" value="N6_MTASE"/>
    <property type="match status" value="1"/>
</dbReference>
<dbReference type="Gene3D" id="3.40.50.150">
    <property type="entry name" value="Vaccinia Virus protein VP39"/>
    <property type="match status" value="1"/>
</dbReference>
<gene>
    <name evidence="10" type="ORF">SDC9_04319</name>
</gene>
<dbReference type="InterPro" id="IPR004546">
    <property type="entry name" value="Restrct_endonuc_T1M"/>
</dbReference>
<reference evidence="10" key="1">
    <citation type="submission" date="2019-08" db="EMBL/GenBank/DDBJ databases">
        <authorList>
            <person name="Kucharzyk K."/>
            <person name="Murdoch R.W."/>
            <person name="Higgins S."/>
            <person name="Loffler F."/>
        </authorList>
    </citation>
    <scope>NUCLEOTIDE SEQUENCE</scope>
</reference>
<dbReference type="GO" id="GO:0009307">
    <property type="term" value="P:DNA restriction-modification system"/>
    <property type="evidence" value="ECO:0007669"/>
    <property type="project" value="UniProtKB-KW"/>
</dbReference>
<evidence type="ECO:0000256" key="1">
    <source>
        <dbReference type="ARBA" id="ARBA00011900"/>
    </source>
</evidence>
<dbReference type="InterPro" id="IPR002052">
    <property type="entry name" value="DNA_methylase_N6_adenine_CS"/>
</dbReference>
<dbReference type="EC" id="2.1.1.72" evidence="1"/>
<evidence type="ECO:0000256" key="4">
    <source>
        <dbReference type="ARBA" id="ARBA00022691"/>
    </source>
</evidence>
<evidence type="ECO:0000259" key="8">
    <source>
        <dbReference type="Pfam" id="PF02384"/>
    </source>
</evidence>
<evidence type="ECO:0000256" key="5">
    <source>
        <dbReference type="ARBA" id="ARBA00022747"/>
    </source>
</evidence>
<dbReference type="NCBIfam" id="TIGR00497">
    <property type="entry name" value="hsdM"/>
    <property type="match status" value="1"/>
</dbReference>